<dbReference type="RefSeq" id="WP_129032532.1">
    <property type="nucleotide sequence ID" value="NZ_CP059603.1"/>
</dbReference>
<evidence type="ECO:0000256" key="9">
    <source>
        <dbReference type="ARBA" id="ARBA00023118"/>
    </source>
</evidence>
<keyword evidence="10 13" id="KW-0238">DNA-binding</keyword>
<dbReference type="GO" id="GO:0003677">
    <property type="term" value="F:DNA binding"/>
    <property type="evidence" value="ECO:0007669"/>
    <property type="project" value="UniProtKB-UniRule"/>
</dbReference>
<evidence type="ECO:0000256" key="10">
    <source>
        <dbReference type="ARBA" id="ARBA00023125"/>
    </source>
</evidence>
<evidence type="ECO:0000313" key="16">
    <source>
        <dbReference type="Proteomes" id="UP000290602"/>
    </source>
</evidence>
<dbReference type="Pfam" id="PF13395">
    <property type="entry name" value="HNH_4"/>
    <property type="match status" value="1"/>
</dbReference>
<dbReference type="AlphaFoldDB" id="A0A4Q0VJ61"/>
<keyword evidence="16" id="KW-1185">Reference proteome</keyword>
<dbReference type="Proteomes" id="UP000290602">
    <property type="component" value="Unassembled WGS sequence"/>
</dbReference>
<dbReference type="InterPro" id="IPR032240">
    <property type="entry name" value="Cas9_REC"/>
</dbReference>
<evidence type="ECO:0000256" key="3">
    <source>
        <dbReference type="ARBA" id="ARBA00022722"/>
    </source>
</evidence>
<dbReference type="GO" id="GO:0046872">
    <property type="term" value="F:metal ion binding"/>
    <property type="evidence" value="ECO:0007669"/>
    <property type="project" value="UniProtKB-KW"/>
</dbReference>
<evidence type="ECO:0000313" key="15">
    <source>
        <dbReference type="EMBL" id="RXI78692.1"/>
    </source>
</evidence>
<dbReference type="GO" id="GO:0016787">
    <property type="term" value="F:hydrolase activity"/>
    <property type="evidence" value="ECO:0007669"/>
    <property type="project" value="UniProtKB-KW"/>
</dbReference>
<keyword evidence="4" id="KW-0479">Metal-binding</keyword>
<keyword evidence="6 13" id="KW-0378">Hydrolase</keyword>
<evidence type="ECO:0000256" key="8">
    <source>
        <dbReference type="ARBA" id="ARBA00022884"/>
    </source>
</evidence>
<evidence type="ECO:0000256" key="11">
    <source>
        <dbReference type="ARBA" id="ARBA00023211"/>
    </source>
</evidence>
<dbReference type="NCBIfam" id="TIGR01865">
    <property type="entry name" value="cas_Csn1"/>
    <property type="match status" value="1"/>
</dbReference>
<evidence type="ECO:0000256" key="2">
    <source>
        <dbReference type="ARBA" id="ARBA00005244"/>
    </source>
</evidence>
<evidence type="ECO:0000256" key="6">
    <source>
        <dbReference type="ARBA" id="ARBA00022801"/>
    </source>
</evidence>
<keyword evidence="7" id="KW-0460">Magnesium</keyword>
<keyword evidence="5 13" id="KW-0255">Endonuclease</keyword>
<keyword evidence="9" id="KW-0051">Antiviral defense</keyword>
<dbReference type="InterPro" id="IPR033114">
    <property type="entry name" value="HNH_CAS9"/>
</dbReference>
<dbReference type="InterPro" id="IPR003615">
    <property type="entry name" value="HNH_nuc"/>
</dbReference>
<organism evidence="15 16">
    <name type="scientific">Levilactobacillus suantsaii</name>
    <dbReference type="NCBI Taxonomy" id="2292255"/>
    <lineage>
        <taxon>Bacteria</taxon>
        <taxon>Bacillati</taxon>
        <taxon>Bacillota</taxon>
        <taxon>Bacilli</taxon>
        <taxon>Lactobacillales</taxon>
        <taxon>Lactobacillaceae</taxon>
        <taxon>Levilactobacillus</taxon>
    </lineage>
</organism>
<comment type="caution">
    <text evidence="15">The sequence shown here is derived from an EMBL/GenBank/DDBJ whole genome shotgun (WGS) entry which is preliminary data.</text>
</comment>
<sequence>MPIHKRQLKDYKTYIAELTDYGQRMTLKKAYDDYIDNGLPQVDFYKKISSVLKKQETLSKLGQSIQIAVEQEEFLPKQRSKTNIAIPYQVQQQELDQIIENQSRYYPWLKTPNPVTKRRKMAPYKLDELVCFRVPYYVGPLVQPDPKNATKETKFAWMTRQNPQSTVPITPWNFDQQVDRQASANAFIQRMKTTDTYLIGEDVIPKNSLLYQRYEVLNELNNVRVNGELLAPKKKQRIYHQLFIAAKKTTVTIKDLQNNLIANGDVDKQPEIKGLADPKRFLSRLSTYHDLQKIIPEALEQQERQADIEKIINWSTVFEDAKIFKEKLQEVTWLTPTQIRQLNQHRYREWGQFSEKLLLGIHDKQGRNIMDLLWQTTDNFMQIVRRPEFQRSIATINQQDLNQQNLQQNINELYTSPQNKKAIRQVLLVVADIQEAMHGVAPSWLFIEAARGADQRPQRTNSRQAQLVEAYGTSAAHELVDEAVRQRLVSANENLQHFSDKLVLYFQQNGRDIYTGKALNPDSEIFSNYHIDHIIPQNVIKDDSIDNRVLTLNAVNEKKGPHVPIIFKKSQEGFWRRLHQVGLISRRKLENLLTTPEDIDRHAIRFVARQLVETRQVIKLVTAILSQQYDPEITKLVSIKAGLSHQFREKLKLPKLRELNDYHHAHDAYLAARIGTYLLQRYPKLESFFVYGKYKTTKFDLRRHFNFIEQIIGGDSEKNREIENPETHQIIWNKQDEIEYVEWVMGLKRLLVTHEVYDNHGAMFDQTIYSAKTAKNKKLIPRKLNQPIELYGGFSGEKTSYLAIVRLLDKKAPYYQVVRVPTRLSGQLEKLDDLGKRTLLRQWFTPMFTTKKGKQRTFEIVAPHVYLEQPIIDQVNGQRHRFGLGTDTYYHNQQQLVLSLETQRNLINKGATDTDLDSSYMAAYYEICKQVERYFPLYDMNKFKEQLIAAEGSFKELSTHSKKDEKGNLILGKREVLMQILQGLHANATIVNLNNIGCTRYFGQLQVPGGLKLTEQAILIHESPTGLFRRLVRLNDM</sequence>
<evidence type="ECO:0000256" key="7">
    <source>
        <dbReference type="ARBA" id="ARBA00022842"/>
    </source>
</evidence>
<evidence type="ECO:0000256" key="12">
    <source>
        <dbReference type="ARBA" id="ARBA00046380"/>
    </source>
</evidence>
<feature type="domain" description="HNH Cas9-type" evidence="14">
    <location>
        <begin position="454"/>
        <end position="617"/>
    </location>
</feature>
<protein>
    <submittedName>
        <fullName evidence="15">Type II CRISPR RNA-guided endonuclease Cas9</fullName>
    </submittedName>
</protein>
<dbReference type="InterPro" id="IPR055228">
    <property type="entry name" value="Cas9_RuvC"/>
</dbReference>
<gene>
    <name evidence="15" type="primary">cas9</name>
    <name evidence="15" type="ORF">DXH47_06425</name>
</gene>
<dbReference type="InterPro" id="IPR032237">
    <property type="entry name" value="Cas9_PI"/>
</dbReference>
<evidence type="ECO:0000256" key="1">
    <source>
        <dbReference type="ARBA" id="ARBA00001946"/>
    </source>
</evidence>
<comment type="cofactor">
    <cofactor evidence="1">
        <name>Mg(2+)</name>
        <dbReference type="ChEBI" id="CHEBI:18420"/>
    </cofactor>
</comment>
<evidence type="ECO:0000256" key="4">
    <source>
        <dbReference type="ARBA" id="ARBA00022723"/>
    </source>
</evidence>
<comment type="similarity">
    <text evidence="2">Belongs to the CRISPR-associated protein Cas9 family. Subtype II-A subfamily.</text>
</comment>
<dbReference type="PROSITE" id="PS51749">
    <property type="entry name" value="HNH_CAS9"/>
    <property type="match status" value="1"/>
</dbReference>
<evidence type="ECO:0000256" key="5">
    <source>
        <dbReference type="ARBA" id="ARBA00022759"/>
    </source>
</evidence>
<proteinExistence type="inferred from homology"/>
<dbReference type="GO" id="GO:0004519">
    <property type="term" value="F:endonuclease activity"/>
    <property type="evidence" value="ECO:0007669"/>
    <property type="project" value="UniProtKB-UniRule"/>
</dbReference>
<dbReference type="EMBL" id="QXIL01000009">
    <property type="protein sequence ID" value="RXI78692.1"/>
    <property type="molecule type" value="Genomic_DNA"/>
</dbReference>
<dbReference type="Pfam" id="PF22702">
    <property type="entry name" value="Cas9_RuvC"/>
    <property type="match status" value="1"/>
</dbReference>
<dbReference type="Pfam" id="PF16595">
    <property type="entry name" value="Cas9_PI"/>
    <property type="match status" value="1"/>
</dbReference>
<dbReference type="GO" id="GO:0051607">
    <property type="term" value="P:defense response to virus"/>
    <property type="evidence" value="ECO:0007669"/>
    <property type="project" value="UniProtKB-KW"/>
</dbReference>
<dbReference type="GO" id="GO:0003723">
    <property type="term" value="F:RNA binding"/>
    <property type="evidence" value="ECO:0007669"/>
    <property type="project" value="UniProtKB-UniRule"/>
</dbReference>
<keyword evidence="3 13" id="KW-0540">Nuclease</keyword>
<comment type="subunit">
    <text evidence="12">Monomer. Binds crRNA and tracrRNA.</text>
</comment>
<dbReference type="Pfam" id="PF16592">
    <property type="entry name" value="Cas9_REC"/>
    <property type="match status" value="1"/>
</dbReference>
<dbReference type="OrthoDB" id="9757607at2"/>
<dbReference type="InterPro" id="IPR028629">
    <property type="entry name" value="Cas9"/>
</dbReference>
<evidence type="ECO:0000256" key="13">
    <source>
        <dbReference type="PROSITE-ProRule" id="PRU01085"/>
    </source>
</evidence>
<keyword evidence="8" id="KW-0694">RNA-binding</keyword>
<accession>A0A4Q0VJ61</accession>
<evidence type="ECO:0000259" key="14">
    <source>
        <dbReference type="PROSITE" id="PS51749"/>
    </source>
</evidence>
<keyword evidence="11" id="KW-0464">Manganese</keyword>
<reference evidence="15 16" key="1">
    <citation type="submission" date="2018-08" db="EMBL/GenBank/DDBJ databases">
        <title>Lactobacillus suantsai sp. nov., isolated from traditional fermented suan-tsai in Taiwan.</title>
        <authorList>
            <person name="Huang C.-H."/>
        </authorList>
    </citation>
    <scope>NUCLEOTIDE SEQUENCE [LARGE SCALE GENOMIC DNA]</scope>
    <source>
        <strain evidence="15 16">BCRC 12945</strain>
    </source>
</reference>
<name>A0A4Q0VJ61_9LACO</name>